<dbReference type="Proteomes" id="UP001055811">
    <property type="component" value="Linkage Group LG08"/>
</dbReference>
<evidence type="ECO:0000313" key="1">
    <source>
        <dbReference type="EMBL" id="KAI3700314.1"/>
    </source>
</evidence>
<accession>A0ACB8ZSK7</accession>
<comment type="caution">
    <text evidence="1">The sequence shown here is derived from an EMBL/GenBank/DDBJ whole genome shotgun (WGS) entry which is preliminary data.</text>
</comment>
<evidence type="ECO:0000313" key="2">
    <source>
        <dbReference type="Proteomes" id="UP001055811"/>
    </source>
</evidence>
<organism evidence="1 2">
    <name type="scientific">Cichorium intybus</name>
    <name type="common">Chicory</name>
    <dbReference type="NCBI Taxonomy" id="13427"/>
    <lineage>
        <taxon>Eukaryota</taxon>
        <taxon>Viridiplantae</taxon>
        <taxon>Streptophyta</taxon>
        <taxon>Embryophyta</taxon>
        <taxon>Tracheophyta</taxon>
        <taxon>Spermatophyta</taxon>
        <taxon>Magnoliopsida</taxon>
        <taxon>eudicotyledons</taxon>
        <taxon>Gunneridae</taxon>
        <taxon>Pentapetalae</taxon>
        <taxon>asterids</taxon>
        <taxon>campanulids</taxon>
        <taxon>Asterales</taxon>
        <taxon>Asteraceae</taxon>
        <taxon>Cichorioideae</taxon>
        <taxon>Cichorieae</taxon>
        <taxon>Cichoriinae</taxon>
        <taxon>Cichorium</taxon>
    </lineage>
</organism>
<name>A0ACB8ZSK7_CICIN</name>
<proteinExistence type="predicted"/>
<protein>
    <submittedName>
        <fullName evidence="1">Uncharacterized protein</fullName>
    </submittedName>
</protein>
<gene>
    <name evidence="1" type="ORF">L2E82_44940</name>
</gene>
<reference evidence="2" key="1">
    <citation type="journal article" date="2022" name="Mol. Ecol. Resour.">
        <title>The genomes of chicory, endive, great burdock and yacon provide insights into Asteraceae palaeo-polyploidization history and plant inulin production.</title>
        <authorList>
            <person name="Fan W."/>
            <person name="Wang S."/>
            <person name="Wang H."/>
            <person name="Wang A."/>
            <person name="Jiang F."/>
            <person name="Liu H."/>
            <person name="Zhao H."/>
            <person name="Xu D."/>
            <person name="Zhang Y."/>
        </authorList>
    </citation>
    <scope>NUCLEOTIDE SEQUENCE [LARGE SCALE GENOMIC DNA]</scope>
    <source>
        <strain evidence="2">cv. Punajuju</strain>
    </source>
</reference>
<reference evidence="1 2" key="2">
    <citation type="journal article" date="2022" name="Mol. Ecol. Resour.">
        <title>The genomes of chicory, endive, great burdock and yacon provide insights into Asteraceae paleo-polyploidization history and plant inulin production.</title>
        <authorList>
            <person name="Fan W."/>
            <person name="Wang S."/>
            <person name="Wang H."/>
            <person name="Wang A."/>
            <person name="Jiang F."/>
            <person name="Liu H."/>
            <person name="Zhao H."/>
            <person name="Xu D."/>
            <person name="Zhang Y."/>
        </authorList>
    </citation>
    <scope>NUCLEOTIDE SEQUENCE [LARGE SCALE GENOMIC DNA]</scope>
    <source>
        <strain evidence="2">cv. Punajuju</strain>
        <tissue evidence="1">Leaves</tissue>
    </source>
</reference>
<sequence>MLIHPCTGLEFSHVLFVFVELALSCWRKVIKTEEVPIPFVSTEPQKHIGRVLAPNKLHSLSQKPAHHLFMAI</sequence>
<dbReference type="EMBL" id="CM042016">
    <property type="protein sequence ID" value="KAI3700314.1"/>
    <property type="molecule type" value="Genomic_DNA"/>
</dbReference>
<keyword evidence="2" id="KW-1185">Reference proteome</keyword>